<dbReference type="InterPro" id="IPR002155">
    <property type="entry name" value="Thiolase"/>
</dbReference>
<dbReference type="GO" id="GO:0003985">
    <property type="term" value="F:acetyl-CoA C-acetyltransferase activity"/>
    <property type="evidence" value="ECO:0007669"/>
    <property type="project" value="UniProtKB-EC"/>
</dbReference>
<dbReference type="PROSITE" id="PS00099">
    <property type="entry name" value="THIOLASE_3"/>
    <property type="match status" value="1"/>
</dbReference>
<feature type="active site" description="Proton acceptor" evidence="7">
    <location>
        <position position="367"/>
    </location>
</feature>
<dbReference type="OrthoDB" id="9764638at2"/>
<comment type="caution">
    <text evidence="11">The sequence shown here is derived from an EMBL/GenBank/DDBJ whole genome shotgun (WGS) entry which is preliminary data.</text>
</comment>
<dbReference type="CDD" id="cd00751">
    <property type="entry name" value="thiolase"/>
    <property type="match status" value="1"/>
</dbReference>
<evidence type="ECO:0000256" key="1">
    <source>
        <dbReference type="ARBA" id="ARBA00010982"/>
    </source>
</evidence>
<gene>
    <name evidence="11" type="ORF">FB467_3125</name>
</gene>
<proteinExistence type="inferred from homology"/>
<dbReference type="PROSITE" id="PS00737">
    <property type="entry name" value="THIOLASE_2"/>
    <property type="match status" value="1"/>
</dbReference>
<keyword evidence="12" id="KW-1185">Reference proteome</keyword>
<evidence type="ECO:0000256" key="7">
    <source>
        <dbReference type="PIRSR" id="PIRSR000429-1"/>
    </source>
</evidence>
<comment type="similarity">
    <text evidence="1 8">Belongs to the thiolase-like superfamily. Thiolase family.</text>
</comment>
<keyword evidence="3 8" id="KW-0808">Transferase</keyword>
<reference evidence="11 12" key="1">
    <citation type="submission" date="2019-06" db="EMBL/GenBank/DDBJ databases">
        <title>Sequencing the genomes of 1000 actinobacteria strains.</title>
        <authorList>
            <person name="Klenk H.-P."/>
        </authorList>
    </citation>
    <scope>NUCLEOTIDE SEQUENCE [LARGE SCALE GENOMIC DNA]</scope>
    <source>
        <strain evidence="11 12">DSM 12335</strain>
    </source>
</reference>
<evidence type="ECO:0000313" key="12">
    <source>
        <dbReference type="Proteomes" id="UP000319516"/>
    </source>
</evidence>
<dbReference type="PROSITE" id="PS00098">
    <property type="entry name" value="THIOLASE_1"/>
    <property type="match status" value="1"/>
</dbReference>
<protein>
    <recommendedName>
        <fullName evidence="6">Probable acetyl-CoA acetyltransferase</fullName>
        <ecNumber evidence="2">2.3.1.9</ecNumber>
    </recommendedName>
    <alternativeName>
        <fullName evidence="5">Acetoacetyl-CoA thiolase</fullName>
    </alternativeName>
</protein>
<feature type="domain" description="Thiolase C-terminal" evidence="10">
    <location>
        <begin position="289"/>
        <end position="409"/>
    </location>
</feature>
<evidence type="ECO:0000256" key="3">
    <source>
        <dbReference type="ARBA" id="ARBA00022679"/>
    </source>
</evidence>
<dbReference type="EC" id="2.3.1.9" evidence="2"/>
<evidence type="ECO:0000256" key="6">
    <source>
        <dbReference type="ARBA" id="ARBA00040529"/>
    </source>
</evidence>
<dbReference type="Proteomes" id="UP000319516">
    <property type="component" value="Unassembled WGS sequence"/>
</dbReference>
<dbReference type="InterPro" id="IPR020616">
    <property type="entry name" value="Thiolase_N"/>
</dbReference>
<feature type="domain" description="Thiolase N-terminal" evidence="9">
    <location>
        <begin position="22"/>
        <end position="280"/>
    </location>
</feature>
<sequence length="417" mass="42731">MTETVTAPDTAGQAAAGRPTSVIVAGARTPMGRMSGALKDFSGSDLGGLAIKGALEKAGVAGDQVEYVIMGQVLTAGVGQIPARQAAVKGGIPMDVPALTINKVCLSGLNAIALADQLIRAGEFDIVVAGGQESMTNAPHLLPKSRAGFKYGDVTLQDHMASDGLWDVFTEQGMGNLTEAANEGDREVSREDQDAFSARSHQLAAKAWKEGTFDDEVITVSIPQRKGDPIEFKSDEGIRPETTVETLAALRPAFRPDGTVTAGSSSQISDGAAAVVVMSKTKAQELGLDWIAEIGAQGVVAGPDSTLQSQPARAIALACKKEGIEPTDLDLVEINEAFAAVGVASTRELGIDPERVNVNGGAIALGHPIGMSGARLALHLALELKRRGGGVGAAALCGGGGQGDALIVRVPARADEG</sequence>
<feature type="active site" description="Proton acceptor" evidence="7">
    <location>
        <position position="397"/>
    </location>
</feature>
<name>A0A542YV36_9MICO</name>
<feature type="active site" description="Acyl-thioester intermediate" evidence="7">
    <location>
        <position position="105"/>
    </location>
</feature>
<dbReference type="Pfam" id="PF00108">
    <property type="entry name" value="Thiolase_N"/>
    <property type="match status" value="1"/>
</dbReference>
<evidence type="ECO:0000256" key="4">
    <source>
        <dbReference type="ARBA" id="ARBA00023315"/>
    </source>
</evidence>
<dbReference type="InterPro" id="IPR016039">
    <property type="entry name" value="Thiolase-like"/>
</dbReference>
<dbReference type="Pfam" id="PF02803">
    <property type="entry name" value="Thiolase_C"/>
    <property type="match status" value="1"/>
</dbReference>
<dbReference type="SUPFAM" id="SSF53901">
    <property type="entry name" value="Thiolase-like"/>
    <property type="match status" value="2"/>
</dbReference>
<dbReference type="InterPro" id="IPR020617">
    <property type="entry name" value="Thiolase_C"/>
</dbReference>
<evidence type="ECO:0000313" key="11">
    <source>
        <dbReference type="EMBL" id="TQL51958.1"/>
    </source>
</evidence>
<evidence type="ECO:0000256" key="5">
    <source>
        <dbReference type="ARBA" id="ARBA00030755"/>
    </source>
</evidence>
<accession>A0A542YV36</accession>
<dbReference type="PIRSF" id="PIRSF000429">
    <property type="entry name" value="Ac-CoA_Ac_transf"/>
    <property type="match status" value="1"/>
</dbReference>
<evidence type="ECO:0000259" key="10">
    <source>
        <dbReference type="Pfam" id="PF02803"/>
    </source>
</evidence>
<dbReference type="PANTHER" id="PTHR18919">
    <property type="entry name" value="ACETYL-COA C-ACYLTRANSFERASE"/>
    <property type="match status" value="1"/>
</dbReference>
<dbReference type="AlphaFoldDB" id="A0A542YV36"/>
<evidence type="ECO:0000256" key="8">
    <source>
        <dbReference type="RuleBase" id="RU003557"/>
    </source>
</evidence>
<keyword evidence="4 8" id="KW-0012">Acyltransferase</keyword>
<dbReference type="InterPro" id="IPR020610">
    <property type="entry name" value="Thiolase_AS"/>
</dbReference>
<evidence type="ECO:0000256" key="2">
    <source>
        <dbReference type="ARBA" id="ARBA00012705"/>
    </source>
</evidence>
<organism evidence="11 12">
    <name type="scientific">Ornithinicoccus hortensis</name>
    <dbReference type="NCBI Taxonomy" id="82346"/>
    <lineage>
        <taxon>Bacteria</taxon>
        <taxon>Bacillati</taxon>
        <taxon>Actinomycetota</taxon>
        <taxon>Actinomycetes</taxon>
        <taxon>Micrococcales</taxon>
        <taxon>Intrasporangiaceae</taxon>
        <taxon>Ornithinicoccus</taxon>
    </lineage>
</organism>
<dbReference type="RefSeq" id="WP_141785893.1">
    <property type="nucleotide sequence ID" value="NZ_BAAAIK010000001.1"/>
</dbReference>
<dbReference type="EMBL" id="VFOP01000001">
    <property type="protein sequence ID" value="TQL51958.1"/>
    <property type="molecule type" value="Genomic_DNA"/>
</dbReference>
<evidence type="ECO:0000259" key="9">
    <source>
        <dbReference type="Pfam" id="PF00108"/>
    </source>
</evidence>
<dbReference type="NCBIfam" id="TIGR01930">
    <property type="entry name" value="AcCoA-C-Actrans"/>
    <property type="match status" value="1"/>
</dbReference>
<dbReference type="Gene3D" id="3.40.47.10">
    <property type="match status" value="2"/>
</dbReference>
<dbReference type="PANTHER" id="PTHR18919:SF107">
    <property type="entry name" value="ACETYL-COA ACETYLTRANSFERASE, CYTOSOLIC"/>
    <property type="match status" value="1"/>
</dbReference>
<dbReference type="InterPro" id="IPR020615">
    <property type="entry name" value="Thiolase_acyl_enz_int_AS"/>
</dbReference>
<dbReference type="InterPro" id="IPR020613">
    <property type="entry name" value="Thiolase_CS"/>
</dbReference>